<feature type="domain" description="Peptidase M13 N-terminal" evidence="20">
    <location>
        <begin position="258"/>
        <end position="647"/>
    </location>
</feature>
<protein>
    <recommendedName>
        <fullName evidence="5">endothelin-converting enzyme 1</fullName>
        <ecNumber evidence="5">3.4.24.71</ecNumber>
    </recommendedName>
</protein>
<dbReference type="Gene3D" id="3.40.50.150">
    <property type="entry name" value="Vaccinia Virus protein VP39"/>
    <property type="match status" value="1"/>
</dbReference>
<evidence type="ECO:0000256" key="5">
    <source>
        <dbReference type="ARBA" id="ARBA00012316"/>
    </source>
</evidence>
<dbReference type="GeneID" id="103119490"/>
<dbReference type="InterPro" id="IPR000718">
    <property type="entry name" value="Peptidase_M13"/>
</dbReference>
<name>A0ABM3VUQ9_ERIEU</name>
<feature type="domain" description="Peptidase M13 C-terminal" evidence="19">
    <location>
        <begin position="706"/>
        <end position="909"/>
    </location>
</feature>
<dbReference type="Pfam" id="PF01431">
    <property type="entry name" value="Peptidase_M13"/>
    <property type="match status" value="1"/>
</dbReference>
<evidence type="ECO:0000256" key="2">
    <source>
        <dbReference type="ARBA" id="ARBA00001947"/>
    </source>
</evidence>
<sequence>MASPRAPESSPDLPEQNRGYCEVQYWDQRYRGSAHSAPYEWFGDFSSFRALLEPELRPEDRLLVLGCGNSALSYELYLGGFPDVTSVDYSSVVVAAMRARYAHVPTLRWETMDVRALDFPTASFDVVLEKGTLDALMAGEQDPWTVSLEGIHTVDQVLSEMVEYRRATLRDEDAPETPTEGPDPVEVGFRKRPGRLLGARTRLELTLASVSLLLAALLLGCLVILGGRRDASQGICLTEACIRVAGKILESLDRGVSPCEDFYQFSCGGWIRRNPLPDGRSRWNTFNSLWDQNQATLKHLLENATFNSSSEAERKTRRFYLSCLQVERIEELGAQPLRDLIDKIGGWNITGPWDQDNFMEVLKAVAGTYRATPFFTVYISADSKSSNSNVIQVDQSGLFLPSRDYYLNRTANEKVRECWRAYLDYMEELGLLLGGQPASTREQMRQVLELEVQLANITAPQDQRRDEEKIYHKMSIAELQALAPSVDWLEFLSFLLTPLELGDSEPLVVYGTDYLQQVSELINHTEPSVLNNYLIWNLVQKTTSSLDRRFEAAQGKLLETLYGTKKSCTPRWQTCISNTDDALGFALGSLFVKATFDRRSKEIAEGMISEVRSAFEEALGQLVWMDEKTRQAAKEKADAIYDMIGFPDFILEPKELDDVYDGYEVSEDSFFQNMLNLYNFSAKVMADQLRKPPSRDQWSMTPQTVNAYYLPTKNEIVFPAGILQAPFYARNHPKALNFGGIGVVMGHELTHAFDDQGREYDKEGNLRPWWQNTSLAAFRNHTACMEEQYSQYQVNGERLNGRQTLGENIADNGGLKAAYNAYKAWLRKHGEEQRLPAMGLTNHQLFFVGFAQVWCSVRTPESSHEGLVTDPHSPARFRVLGTLSNSRDFLHHFGCPVGSPMNPGQLCEVW</sequence>
<evidence type="ECO:0000256" key="15">
    <source>
        <dbReference type="ARBA" id="ARBA00023157"/>
    </source>
</evidence>
<keyword evidence="6" id="KW-0645">Protease</keyword>
<evidence type="ECO:0000256" key="3">
    <source>
        <dbReference type="ARBA" id="ARBA00004194"/>
    </source>
</evidence>
<evidence type="ECO:0000256" key="18">
    <source>
        <dbReference type="SAM" id="Phobius"/>
    </source>
</evidence>
<dbReference type="CDD" id="cd08662">
    <property type="entry name" value="M13"/>
    <property type="match status" value="1"/>
</dbReference>
<dbReference type="PRINTS" id="PR00786">
    <property type="entry name" value="NEPRILYSIN"/>
</dbReference>
<keyword evidence="13" id="KW-0482">Metalloprotease</keyword>
<evidence type="ECO:0000256" key="4">
    <source>
        <dbReference type="ARBA" id="ARBA00004250"/>
    </source>
</evidence>
<evidence type="ECO:0000259" key="21">
    <source>
        <dbReference type="Pfam" id="PF13649"/>
    </source>
</evidence>
<comment type="catalytic activity">
    <reaction evidence="1">
        <text>Hydrolysis of the 21-Trp-|-Val-22 bond in big endothelin to form endothelin 1.</text>
        <dbReference type="EC" id="3.4.24.71"/>
    </reaction>
</comment>
<keyword evidence="16" id="KW-0325">Glycoprotein</keyword>
<keyword evidence="8" id="KW-0479">Metal-binding</keyword>
<keyword evidence="15" id="KW-1015">Disulfide bond</keyword>
<dbReference type="Gene3D" id="3.40.390.10">
    <property type="entry name" value="Collagenase (Catalytic Domain)"/>
    <property type="match status" value="1"/>
</dbReference>
<accession>A0ABM3VUQ9</accession>
<keyword evidence="17" id="KW-0968">Cytoplasmic vesicle</keyword>
<evidence type="ECO:0000259" key="19">
    <source>
        <dbReference type="Pfam" id="PF01431"/>
    </source>
</evidence>
<dbReference type="Gene3D" id="1.10.1380.10">
    <property type="entry name" value="Neutral endopeptidase , domain2"/>
    <property type="match status" value="1"/>
</dbReference>
<dbReference type="RefSeq" id="XP_060028046.1">
    <property type="nucleotide sequence ID" value="XM_060172063.1"/>
</dbReference>
<dbReference type="CDD" id="cd02440">
    <property type="entry name" value="AdoMet_MTases"/>
    <property type="match status" value="1"/>
</dbReference>
<keyword evidence="14 18" id="KW-0472">Membrane</keyword>
<evidence type="ECO:0000256" key="12">
    <source>
        <dbReference type="ARBA" id="ARBA00023034"/>
    </source>
</evidence>
<proteinExistence type="predicted"/>
<evidence type="ECO:0000256" key="16">
    <source>
        <dbReference type="ARBA" id="ARBA00023180"/>
    </source>
</evidence>
<dbReference type="InterPro" id="IPR018497">
    <property type="entry name" value="Peptidase_M13_C"/>
</dbReference>
<evidence type="ECO:0000256" key="1">
    <source>
        <dbReference type="ARBA" id="ARBA00001742"/>
    </source>
</evidence>
<evidence type="ECO:0000256" key="7">
    <source>
        <dbReference type="ARBA" id="ARBA00022692"/>
    </source>
</evidence>
<dbReference type="InterPro" id="IPR029063">
    <property type="entry name" value="SAM-dependent_MTases_sf"/>
</dbReference>
<dbReference type="InterPro" id="IPR024079">
    <property type="entry name" value="MetalloPept_cat_dom_sf"/>
</dbReference>
<evidence type="ECO:0000256" key="11">
    <source>
        <dbReference type="ARBA" id="ARBA00022989"/>
    </source>
</evidence>
<evidence type="ECO:0000256" key="14">
    <source>
        <dbReference type="ARBA" id="ARBA00023136"/>
    </source>
</evidence>
<dbReference type="Proteomes" id="UP001652624">
    <property type="component" value="Chromosome 14"/>
</dbReference>
<feature type="domain" description="Methyltransferase" evidence="21">
    <location>
        <begin position="63"/>
        <end position="133"/>
    </location>
</feature>
<dbReference type="Pfam" id="PF13649">
    <property type="entry name" value="Methyltransf_25"/>
    <property type="match status" value="1"/>
</dbReference>
<dbReference type="PROSITE" id="PS51885">
    <property type="entry name" value="NEPRILYSIN"/>
    <property type="match status" value="1"/>
</dbReference>
<comment type="subcellular location">
    <subcellularLocation>
        <location evidence="4">Cytoplasmic vesicle</location>
        <location evidence="4">Secretory vesicle membrane</location>
    </subcellularLocation>
    <subcellularLocation>
        <location evidence="3">Golgi apparatus membrane</location>
        <topology evidence="3">Single-pass membrane protein</topology>
    </subcellularLocation>
</comment>
<dbReference type="PANTHER" id="PTHR11733:SF127">
    <property type="entry name" value="EEF1AKMT4-ECE2 READTHROUGH TRANSCRIPT PROTEIN-RELATED"/>
    <property type="match status" value="1"/>
</dbReference>
<reference evidence="23" key="1">
    <citation type="submission" date="2025-08" db="UniProtKB">
        <authorList>
            <consortium name="RefSeq"/>
        </authorList>
    </citation>
    <scope>IDENTIFICATION</scope>
</reference>
<keyword evidence="10" id="KW-0862">Zinc</keyword>
<evidence type="ECO:0000256" key="9">
    <source>
        <dbReference type="ARBA" id="ARBA00022801"/>
    </source>
</evidence>
<evidence type="ECO:0000256" key="10">
    <source>
        <dbReference type="ARBA" id="ARBA00022833"/>
    </source>
</evidence>
<keyword evidence="9" id="KW-0378">Hydrolase</keyword>
<dbReference type="SUPFAM" id="SSF53335">
    <property type="entry name" value="S-adenosyl-L-methionine-dependent methyltransferases"/>
    <property type="match status" value="1"/>
</dbReference>
<evidence type="ECO:0000256" key="17">
    <source>
        <dbReference type="ARBA" id="ARBA00023329"/>
    </source>
</evidence>
<evidence type="ECO:0000256" key="13">
    <source>
        <dbReference type="ARBA" id="ARBA00023049"/>
    </source>
</evidence>
<keyword evidence="7 18" id="KW-0812">Transmembrane</keyword>
<evidence type="ECO:0000256" key="8">
    <source>
        <dbReference type="ARBA" id="ARBA00022723"/>
    </source>
</evidence>
<keyword evidence="12" id="KW-0333">Golgi apparatus</keyword>
<gene>
    <name evidence="23" type="primary">ECE2</name>
</gene>
<dbReference type="InterPro" id="IPR008753">
    <property type="entry name" value="Peptidase_M13_N"/>
</dbReference>
<keyword evidence="22" id="KW-1185">Reference proteome</keyword>
<evidence type="ECO:0000313" key="23">
    <source>
        <dbReference type="RefSeq" id="XP_060028046.1"/>
    </source>
</evidence>
<dbReference type="PANTHER" id="PTHR11733">
    <property type="entry name" value="ZINC METALLOPROTEASE FAMILY M13 NEPRILYSIN-RELATED"/>
    <property type="match status" value="1"/>
</dbReference>
<dbReference type="InterPro" id="IPR042089">
    <property type="entry name" value="Peptidase_M13_dom_2"/>
</dbReference>
<dbReference type="InterPro" id="IPR041698">
    <property type="entry name" value="Methyltransf_25"/>
</dbReference>
<organism evidence="22 23">
    <name type="scientific">Erinaceus europaeus</name>
    <name type="common">Western European hedgehog</name>
    <dbReference type="NCBI Taxonomy" id="9365"/>
    <lineage>
        <taxon>Eukaryota</taxon>
        <taxon>Metazoa</taxon>
        <taxon>Chordata</taxon>
        <taxon>Craniata</taxon>
        <taxon>Vertebrata</taxon>
        <taxon>Euteleostomi</taxon>
        <taxon>Mammalia</taxon>
        <taxon>Eutheria</taxon>
        <taxon>Laurasiatheria</taxon>
        <taxon>Eulipotyphla</taxon>
        <taxon>Erinaceidae</taxon>
        <taxon>Erinaceinae</taxon>
        <taxon>Erinaceus</taxon>
    </lineage>
</organism>
<dbReference type="SUPFAM" id="SSF55486">
    <property type="entry name" value="Metalloproteases ('zincins'), catalytic domain"/>
    <property type="match status" value="1"/>
</dbReference>
<evidence type="ECO:0000259" key="20">
    <source>
        <dbReference type="Pfam" id="PF05649"/>
    </source>
</evidence>
<comment type="cofactor">
    <cofactor evidence="2">
        <name>Zn(2+)</name>
        <dbReference type="ChEBI" id="CHEBI:29105"/>
    </cofactor>
</comment>
<dbReference type="Pfam" id="PF05649">
    <property type="entry name" value="Peptidase_M13_N"/>
    <property type="match status" value="1"/>
</dbReference>
<evidence type="ECO:0000313" key="22">
    <source>
        <dbReference type="Proteomes" id="UP001652624"/>
    </source>
</evidence>
<keyword evidence="11 18" id="KW-1133">Transmembrane helix</keyword>
<evidence type="ECO:0000256" key="6">
    <source>
        <dbReference type="ARBA" id="ARBA00022670"/>
    </source>
</evidence>
<feature type="transmembrane region" description="Helical" evidence="18">
    <location>
        <begin position="205"/>
        <end position="227"/>
    </location>
</feature>
<dbReference type="EC" id="3.4.24.71" evidence="5"/>